<comment type="catalytic activity">
    <reaction evidence="8">
        <text>ATP + H2O = ADP + phosphate + H(+)</text>
        <dbReference type="Rhea" id="RHEA:13065"/>
        <dbReference type="ChEBI" id="CHEBI:15377"/>
        <dbReference type="ChEBI" id="CHEBI:15378"/>
        <dbReference type="ChEBI" id="CHEBI:30616"/>
        <dbReference type="ChEBI" id="CHEBI:43474"/>
        <dbReference type="ChEBI" id="CHEBI:456216"/>
        <dbReference type="EC" id="5.6.2.4"/>
    </reaction>
</comment>
<dbReference type="GO" id="GO:0005829">
    <property type="term" value="C:cytosol"/>
    <property type="evidence" value="ECO:0007669"/>
    <property type="project" value="TreeGrafter"/>
</dbReference>
<dbReference type="InterPro" id="IPR000212">
    <property type="entry name" value="DNA_helicase_UvrD/REP"/>
</dbReference>
<dbReference type="GO" id="GO:0043138">
    <property type="term" value="F:3'-5' DNA helicase activity"/>
    <property type="evidence" value="ECO:0007669"/>
    <property type="project" value="UniProtKB-EC"/>
</dbReference>
<evidence type="ECO:0000256" key="8">
    <source>
        <dbReference type="ARBA" id="ARBA00048988"/>
    </source>
</evidence>
<comment type="catalytic activity">
    <reaction evidence="6">
        <text>Couples ATP hydrolysis with the unwinding of duplex DNA by translocating in the 3'-5' direction.</text>
        <dbReference type="EC" id="5.6.2.4"/>
    </reaction>
</comment>
<evidence type="ECO:0000259" key="10">
    <source>
        <dbReference type="PROSITE" id="PS51198"/>
    </source>
</evidence>
<evidence type="ECO:0000256" key="2">
    <source>
        <dbReference type="ARBA" id="ARBA00022801"/>
    </source>
</evidence>
<comment type="caution">
    <text evidence="11">The sequence shown here is derived from an EMBL/GenBank/DDBJ whole genome shotgun (WGS) entry which is preliminary data.</text>
</comment>
<dbReference type="STRING" id="398512.Bccel_0042"/>
<dbReference type="eggNOG" id="COG0210">
    <property type="taxonomic scope" value="Bacteria"/>
</dbReference>
<dbReference type="EC" id="5.6.2.4" evidence="7"/>
<evidence type="ECO:0000256" key="6">
    <source>
        <dbReference type="ARBA" id="ARBA00034617"/>
    </source>
</evidence>
<keyword evidence="1 9" id="KW-0547">Nucleotide-binding</keyword>
<dbReference type="Gene3D" id="3.40.50.300">
    <property type="entry name" value="P-loop containing nucleotide triphosphate hydrolases"/>
    <property type="match status" value="2"/>
</dbReference>
<dbReference type="InterPro" id="IPR027417">
    <property type="entry name" value="P-loop_NTPase"/>
</dbReference>
<accession>A0A0L6JGG7</accession>
<proteinExistence type="predicted"/>
<evidence type="ECO:0000256" key="7">
    <source>
        <dbReference type="ARBA" id="ARBA00034808"/>
    </source>
</evidence>
<organism evidence="11 12">
    <name type="scientific">Pseudobacteroides cellulosolvens ATCC 35603 = DSM 2933</name>
    <dbReference type="NCBI Taxonomy" id="398512"/>
    <lineage>
        <taxon>Bacteria</taxon>
        <taxon>Bacillati</taxon>
        <taxon>Bacillota</taxon>
        <taxon>Clostridia</taxon>
        <taxon>Eubacteriales</taxon>
        <taxon>Oscillospiraceae</taxon>
        <taxon>Pseudobacteroides</taxon>
    </lineage>
</organism>
<feature type="domain" description="UvrD-like helicase ATP-binding" evidence="10">
    <location>
        <begin position="5"/>
        <end position="299"/>
    </location>
</feature>
<dbReference type="OrthoDB" id="9787585at2"/>
<dbReference type="GO" id="GO:0005524">
    <property type="term" value="F:ATP binding"/>
    <property type="evidence" value="ECO:0007669"/>
    <property type="project" value="UniProtKB-UniRule"/>
</dbReference>
<feature type="binding site" evidence="9">
    <location>
        <begin position="26"/>
        <end position="33"/>
    </location>
    <ligand>
        <name>ATP</name>
        <dbReference type="ChEBI" id="CHEBI:30616"/>
    </ligand>
</feature>
<dbReference type="Pfam" id="PF00580">
    <property type="entry name" value="UvrD-helicase"/>
    <property type="match status" value="1"/>
</dbReference>
<evidence type="ECO:0000256" key="9">
    <source>
        <dbReference type="PROSITE-ProRule" id="PRU00560"/>
    </source>
</evidence>
<keyword evidence="5" id="KW-0413">Isomerase</keyword>
<evidence type="ECO:0000313" key="11">
    <source>
        <dbReference type="EMBL" id="KNY24785.1"/>
    </source>
</evidence>
<gene>
    <name evidence="11" type="ORF">Bccel_0042</name>
</gene>
<dbReference type="GO" id="GO:0000725">
    <property type="term" value="P:recombinational repair"/>
    <property type="evidence" value="ECO:0007669"/>
    <property type="project" value="TreeGrafter"/>
</dbReference>
<dbReference type="PANTHER" id="PTHR11070">
    <property type="entry name" value="UVRD / RECB / PCRA DNA HELICASE FAMILY MEMBER"/>
    <property type="match status" value="1"/>
</dbReference>
<dbReference type="SUPFAM" id="SSF52540">
    <property type="entry name" value="P-loop containing nucleoside triphosphate hydrolases"/>
    <property type="match status" value="1"/>
</dbReference>
<sequence length="471" mass="53457">MFGITPKGKQEEVMALPAKGHIVVLGTAGSGKTTIALLRAHHLANIPNGGKVLLVTFNGALVEYMRGISSSQSTKLVVENYHKFARGYLNSRGKMPRWNGILSPEEKAYYIEQAIEALKTKYQTESTFKRPKEFFIEEITFIEKFGFANLAEYRETERIGRASSNIKRENRKWIFAVYEKYMELREAVGRKYDWDDLAFYVFNELQDDDGERRYTHIIVDEGQDFSPMMIKSLVEAVADGGSFTFFGDVAQQIYGSRLSWRDSGVDANKIWRFDVNYRNPATITAFTKAITESEYWRQDGDMVEATAQIAEGPKPILVKFSRKQREMAWVVERAIATGKTSSTVIVCRNRADIDTFLPVLKNKGCDATEINKDTPGFAHLKKVYLTTYHAAKGLEFDNVFIPYLTVDKLPDPDTVSSAVSEEDAYADEIKLLYVAATRSKYGLYMTYSGTLSPLFPEDSDSYDFHDEEDVV</sequence>
<keyword evidence="4 9" id="KW-0067">ATP-binding</keyword>
<reference evidence="12" key="1">
    <citation type="submission" date="2015-07" db="EMBL/GenBank/DDBJ databases">
        <title>Near-Complete Genome Sequence of the Cellulolytic Bacterium Bacteroides (Pseudobacteroides) cellulosolvens ATCC 35603.</title>
        <authorList>
            <person name="Dassa B."/>
            <person name="Utturkar S.M."/>
            <person name="Klingeman D.M."/>
            <person name="Hurt R.A."/>
            <person name="Keller M."/>
            <person name="Xu J."/>
            <person name="Reddy Y.H.K."/>
            <person name="Borovok I."/>
            <person name="Grinberg I.R."/>
            <person name="Lamed R."/>
            <person name="Zhivin O."/>
            <person name="Bayer E.A."/>
            <person name="Brown S.D."/>
        </authorList>
    </citation>
    <scope>NUCLEOTIDE SEQUENCE [LARGE SCALE GENOMIC DNA]</scope>
    <source>
        <strain evidence="12">DSM 2933</strain>
    </source>
</reference>
<dbReference type="InterPro" id="IPR014017">
    <property type="entry name" value="DNA_helicase_UvrD-like_C"/>
</dbReference>
<evidence type="ECO:0000256" key="5">
    <source>
        <dbReference type="ARBA" id="ARBA00023235"/>
    </source>
</evidence>
<protein>
    <recommendedName>
        <fullName evidence="7">DNA 3'-5' helicase</fullName>
        <ecNumber evidence="7">5.6.2.4</ecNumber>
    </recommendedName>
</protein>
<dbReference type="InterPro" id="IPR014016">
    <property type="entry name" value="UvrD-like_ATP-bd"/>
</dbReference>
<dbReference type="GO" id="GO:0016887">
    <property type="term" value="F:ATP hydrolysis activity"/>
    <property type="evidence" value="ECO:0007669"/>
    <property type="project" value="RHEA"/>
</dbReference>
<evidence type="ECO:0000256" key="3">
    <source>
        <dbReference type="ARBA" id="ARBA00022806"/>
    </source>
</evidence>
<dbReference type="GO" id="GO:0003677">
    <property type="term" value="F:DNA binding"/>
    <property type="evidence" value="ECO:0007669"/>
    <property type="project" value="InterPro"/>
</dbReference>
<dbReference type="PATRIC" id="fig|398512.5.peg.47"/>
<name>A0A0L6JGG7_9FIRM</name>
<dbReference type="AlphaFoldDB" id="A0A0L6JGG7"/>
<dbReference type="Pfam" id="PF13361">
    <property type="entry name" value="UvrD_C"/>
    <property type="match status" value="1"/>
</dbReference>
<evidence type="ECO:0000313" key="12">
    <source>
        <dbReference type="Proteomes" id="UP000036923"/>
    </source>
</evidence>
<dbReference type="EMBL" id="LGTC01000001">
    <property type="protein sequence ID" value="KNY24785.1"/>
    <property type="molecule type" value="Genomic_DNA"/>
</dbReference>
<dbReference type="PROSITE" id="PS51198">
    <property type="entry name" value="UVRD_HELICASE_ATP_BIND"/>
    <property type="match status" value="1"/>
</dbReference>
<dbReference type="RefSeq" id="WP_036939324.1">
    <property type="nucleotide sequence ID" value="NZ_JQKC01000009.1"/>
</dbReference>
<evidence type="ECO:0000256" key="4">
    <source>
        <dbReference type="ARBA" id="ARBA00022840"/>
    </source>
</evidence>
<keyword evidence="12" id="KW-1185">Reference proteome</keyword>
<keyword evidence="2 9" id="KW-0378">Hydrolase</keyword>
<dbReference type="Proteomes" id="UP000036923">
    <property type="component" value="Unassembled WGS sequence"/>
</dbReference>
<keyword evidence="3 9" id="KW-0347">Helicase</keyword>
<evidence type="ECO:0000256" key="1">
    <source>
        <dbReference type="ARBA" id="ARBA00022741"/>
    </source>
</evidence>
<dbReference type="PANTHER" id="PTHR11070:SF3">
    <property type="entry name" value="DNA 3'-5' HELICASE"/>
    <property type="match status" value="1"/>
</dbReference>